<keyword evidence="2" id="KW-0472">Membrane</keyword>
<sequence>MPRLAGLPTPLVAALLAILVGVVVVSGVLWLFQEKLLFLNTFPFGHKTPNLNPRGIRSPAERGIPFKDVSITTRDGHKLHGWLLLDEKPLEAPTFIFFHGNAGNIGFHLPHADFICAELGANVLLFDYRGYGHSEGIPTEEGLYTDADAALDYVLSSSLVNKENIFAFGHSLGGAVAIDLAHRRGKELRGLVVENTFTSLRDAIHDVFPPSRKFDWLLNAIQRMKLSSEKKVRKIEIPALFISSREDVLIPPYRMDHLYNACGSSRKWKLDILRGDHNSTWEVAAIPYADNFKKFIEAAISSPEPARISKGGSVGKTDGETPRGIGTGAEPEHSEAALAGASSPTEPEGIENLAESCQGPLKRYPWLLSGLNIHTIMLALLVLVLLVRRSINSPAGARHIGSKTQAHSSQLDKPGLEFDVSDTNEATRRPLPSLNDDFKHETQTPVLTPVELAVEEPEAADANSSTS</sequence>
<dbReference type="OrthoDB" id="10249433at2759"/>
<dbReference type="GO" id="GO:0016020">
    <property type="term" value="C:membrane"/>
    <property type="evidence" value="ECO:0007669"/>
    <property type="project" value="TreeGrafter"/>
</dbReference>
<keyword evidence="5" id="KW-1185">Reference proteome</keyword>
<feature type="region of interest" description="Disordered" evidence="1">
    <location>
        <begin position="396"/>
        <end position="467"/>
    </location>
</feature>
<organism evidence="4 5">
    <name type="scientific">Eimeria brunetti</name>
    <dbReference type="NCBI Taxonomy" id="51314"/>
    <lineage>
        <taxon>Eukaryota</taxon>
        <taxon>Sar</taxon>
        <taxon>Alveolata</taxon>
        <taxon>Apicomplexa</taxon>
        <taxon>Conoidasida</taxon>
        <taxon>Coccidia</taxon>
        <taxon>Eucoccidiorida</taxon>
        <taxon>Eimeriorina</taxon>
        <taxon>Eimeriidae</taxon>
        <taxon>Eimeria</taxon>
    </lineage>
</organism>
<dbReference type="Pfam" id="PF00561">
    <property type="entry name" value="Abhydrolase_1"/>
    <property type="match status" value="1"/>
</dbReference>
<feature type="transmembrane region" description="Helical" evidence="2">
    <location>
        <begin position="366"/>
        <end position="387"/>
    </location>
</feature>
<dbReference type="PANTHER" id="PTHR12277">
    <property type="entry name" value="ALPHA/BETA HYDROLASE DOMAIN-CONTAINING PROTEIN"/>
    <property type="match status" value="1"/>
</dbReference>
<evidence type="ECO:0000313" key="4">
    <source>
        <dbReference type="EMBL" id="CDJ52985.1"/>
    </source>
</evidence>
<reference evidence="4" key="1">
    <citation type="submission" date="2013-10" db="EMBL/GenBank/DDBJ databases">
        <title>Genomic analysis of the causative agents of coccidiosis in chickens.</title>
        <authorList>
            <person name="Reid A.J."/>
            <person name="Blake D."/>
            <person name="Billington K."/>
            <person name="Browne H."/>
            <person name="Dunn M."/>
            <person name="Hung S."/>
            <person name="Kawahara F."/>
            <person name="Miranda-Saavedra D."/>
            <person name="Mourier T."/>
            <person name="Nagra H."/>
            <person name="Otto T.D."/>
            <person name="Rawlings N."/>
            <person name="Sanchez A."/>
            <person name="Sanders M."/>
            <person name="Subramaniam C."/>
            <person name="Tay Y."/>
            <person name="Dear P."/>
            <person name="Doerig C."/>
            <person name="Gruber A."/>
            <person name="Parkinson J."/>
            <person name="Shirley M."/>
            <person name="Wan K.L."/>
            <person name="Berriman M."/>
            <person name="Tomley F."/>
            <person name="Pain A."/>
        </authorList>
    </citation>
    <scope>NUCLEOTIDE SEQUENCE [LARGE SCALE GENOMIC DNA]</scope>
    <source>
        <strain evidence="4">Houghton</strain>
    </source>
</reference>
<evidence type="ECO:0000256" key="1">
    <source>
        <dbReference type="SAM" id="MobiDB-lite"/>
    </source>
</evidence>
<evidence type="ECO:0000259" key="3">
    <source>
        <dbReference type="Pfam" id="PF00561"/>
    </source>
</evidence>
<dbReference type="InterPro" id="IPR000073">
    <property type="entry name" value="AB_hydrolase_1"/>
</dbReference>
<dbReference type="Proteomes" id="UP000030750">
    <property type="component" value="Unassembled WGS sequence"/>
</dbReference>
<feature type="domain" description="AB hydrolase-1" evidence="3">
    <location>
        <begin position="93"/>
        <end position="204"/>
    </location>
</feature>
<dbReference type="GO" id="GO:0008474">
    <property type="term" value="F:palmitoyl-(protein) hydrolase activity"/>
    <property type="evidence" value="ECO:0007669"/>
    <property type="project" value="TreeGrafter"/>
</dbReference>
<dbReference type="PANTHER" id="PTHR12277:SF81">
    <property type="entry name" value="PROTEIN ABHD13"/>
    <property type="match status" value="1"/>
</dbReference>
<name>U6LYW6_9EIME</name>
<proteinExistence type="predicted"/>
<dbReference type="AlphaFoldDB" id="U6LYW6"/>
<dbReference type="EMBL" id="HG713234">
    <property type="protein sequence ID" value="CDJ52985.1"/>
    <property type="molecule type" value="Genomic_DNA"/>
</dbReference>
<keyword evidence="2" id="KW-0812">Transmembrane</keyword>
<dbReference type="Gene3D" id="3.40.50.1820">
    <property type="entry name" value="alpha/beta hydrolase"/>
    <property type="match status" value="1"/>
</dbReference>
<feature type="compositionally biased region" description="Polar residues" evidence="1">
    <location>
        <begin position="402"/>
        <end position="411"/>
    </location>
</feature>
<dbReference type="InterPro" id="IPR029058">
    <property type="entry name" value="AB_hydrolase_fold"/>
</dbReference>
<dbReference type="SUPFAM" id="SSF53474">
    <property type="entry name" value="alpha/beta-Hydrolases"/>
    <property type="match status" value="1"/>
</dbReference>
<dbReference type="VEuPathDB" id="ToxoDB:EBH_0005720"/>
<gene>
    <name evidence="4" type="ORF">EBH_0005720</name>
</gene>
<evidence type="ECO:0000313" key="5">
    <source>
        <dbReference type="Proteomes" id="UP000030750"/>
    </source>
</evidence>
<evidence type="ECO:0000256" key="2">
    <source>
        <dbReference type="SAM" id="Phobius"/>
    </source>
</evidence>
<reference evidence="4" key="2">
    <citation type="submission" date="2013-10" db="EMBL/GenBank/DDBJ databases">
        <authorList>
            <person name="Aslett M."/>
        </authorList>
    </citation>
    <scope>NUCLEOTIDE SEQUENCE [LARGE SCALE GENOMIC DNA]</scope>
    <source>
        <strain evidence="4">Houghton</strain>
    </source>
</reference>
<feature type="region of interest" description="Disordered" evidence="1">
    <location>
        <begin position="306"/>
        <end position="349"/>
    </location>
</feature>
<keyword evidence="2" id="KW-1133">Transmembrane helix</keyword>
<protein>
    <recommendedName>
        <fullName evidence="3">AB hydrolase-1 domain-containing protein</fullName>
    </recommendedName>
</protein>
<accession>U6LYW6</accession>
<feature type="transmembrane region" description="Helical" evidence="2">
    <location>
        <begin position="12"/>
        <end position="32"/>
    </location>
</feature>